<evidence type="ECO:0000313" key="1">
    <source>
        <dbReference type="EMBL" id="KAL3520823.1"/>
    </source>
</evidence>
<accession>A0ABD2ZP98</accession>
<dbReference type="EMBL" id="JBJUIK010000008">
    <property type="protein sequence ID" value="KAL3520823.1"/>
    <property type="molecule type" value="Genomic_DNA"/>
</dbReference>
<protein>
    <submittedName>
        <fullName evidence="1">Uncharacterized protein</fullName>
    </submittedName>
</protein>
<dbReference type="Proteomes" id="UP001630127">
    <property type="component" value="Unassembled WGS sequence"/>
</dbReference>
<gene>
    <name evidence="1" type="ORF">ACH5RR_018972</name>
</gene>
<reference evidence="1 2" key="1">
    <citation type="submission" date="2024-11" db="EMBL/GenBank/DDBJ databases">
        <title>A near-complete genome assembly of Cinchona calisaya.</title>
        <authorList>
            <person name="Lian D.C."/>
            <person name="Zhao X.W."/>
            <person name="Wei L."/>
        </authorList>
    </citation>
    <scope>NUCLEOTIDE SEQUENCE [LARGE SCALE GENOMIC DNA]</scope>
    <source>
        <tissue evidence="1">Nenye</tissue>
    </source>
</reference>
<proteinExistence type="predicted"/>
<keyword evidence="2" id="KW-1185">Reference proteome</keyword>
<comment type="caution">
    <text evidence="1">The sequence shown here is derived from an EMBL/GenBank/DDBJ whole genome shotgun (WGS) entry which is preliminary data.</text>
</comment>
<organism evidence="1 2">
    <name type="scientific">Cinchona calisaya</name>
    <dbReference type="NCBI Taxonomy" id="153742"/>
    <lineage>
        <taxon>Eukaryota</taxon>
        <taxon>Viridiplantae</taxon>
        <taxon>Streptophyta</taxon>
        <taxon>Embryophyta</taxon>
        <taxon>Tracheophyta</taxon>
        <taxon>Spermatophyta</taxon>
        <taxon>Magnoliopsida</taxon>
        <taxon>eudicotyledons</taxon>
        <taxon>Gunneridae</taxon>
        <taxon>Pentapetalae</taxon>
        <taxon>asterids</taxon>
        <taxon>lamiids</taxon>
        <taxon>Gentianales</taxon>
        <taxon>Rubiaceae</taxon>
        <taxon>Cinchonoideae</taxon>
        <taxon>Cinchoneae</taxon>
        <taxon>Cinchona</taxon>
    </lineage>
</organism>
<evidence type="ECO:0000313" key="2">
    <source>
        <dbReference type="Proteomes" id="UP001630127"/>
    </source>
</evidence>
<dbReference type="AlphaFoldDB" id="A0ABD2ZP98"/>
<name>A0ABD2ZP98_9GENT</name>
<sequence>MIDQGMYDSGLLDKGLGWLIRGGEQRWGLQRRWDGGSGGAKWGWSVGMWQRNGEEKGIGDGMVLRW</sequence>